<organism evidence="2 3">
    <name type="scientific">Durusdinium trenchii</name>
    <dbReference type="NCBI Taxonomy" id="1381693"/>
    <lineage>
        <taxon>Eukaryota</taxon>
        <taxon>Sar</taxon>
        <taxon>Alveolata</taxon>
        <taxon>Dinophyceae</taxon>
        <taxon>Suessiales</taxon>
        <taxon>Symbiodiniaceae</taxon>
        <taxon>Durusdinium</taxon>
    </lineage>
</organism>
<feature type="chain" id="PRO_5046649560" evidence="1">
    <location>
        <begin position="20"/>
        <end position="489"/>
    </location>
</feature>
<comment type="caution">
    <text evidence="2">The sequence shown here is derived from an EMBL/GenBank/DDBJ whole genome shotgun (WGS) entry which is preliminary data.</text>
</comment>
<reference evidence="2 3" key="1">
    <citation type="submission" date="2024-02" db="EMBL/GenBank/DDBJ databases">
        <authorList>
            <person name="Chen Y."/>
            <person name="Shah S."/>
            <person name="Dougan E. K."/>
            <person name="Thang M."/>
            <person name="Chan C."/>
        </authorList>
    </citation>
    <scope>NUCLEOTIDE SEQUENCE [LARGE SCALE GENOMIC DNA]</scope>
</reference>
<proteinExistence type="predicted"/>
<accession>A0ABP0IVZ9</accession>
<keyword evidence="3" id="KW-1185">Reference proteome</keyword>
<evidence type="ECO:0000256" key="1">
    <source>
        <dbReference type="SAM" id="SignalP"/>
    </source>
</evidence>
<name>A0ABP0IVZ9_9DINO</name>
<dbReference type="Proteomes" id="UP001642484">
    <property type="component" value="Unassembled WGS sequence"/>
</dbReference>
<gene>
    <name evidence="2" type="ORF">CCMP2556_LOCUS8386</name>
</gene>
<keyword evidence="1" id="KW-0732">Signal</keyword>
<sequence length="489" mass="54143">MLVILCTPLLVAPWFYSHSVLTVTAVGRGLPLDLDISLTGCDLLALPEGSQQARLSYWRWLGSGTLEVVNNTLRVRAVNRRKILMMRCTLALYLPDVGSSLYHYNSAKIAIQPDHSGTQQEAGCSNTVQMSSIFISSLRLRGSLELNISTVARSQLMNLAAPSLEAKLNGGSFHLQGGAIDKVQIIAKDALAQVTTDRPVDVRVEDEKTLSQVSLAAPMLQVANSSRKHYNLSLSQREHQTRAMQLGLHGTGSRIYVQASRPLPRLSTEISLVETERSNCQPLQVMRGDGGGAEVVLLPQAQKLLSRLRQWLLDAKMHEKHRWIIYIHLLAPDAPLGMLELLSSPIYQAISLSSASLISGGMLQPHIERIVAPIGGVDWLFPKDPCREESAQSRQERSVRFAQSLLAAVSSEVDILKMNLTSARWLWNAKGDSAYTFQHVEAHGESFWRRRGFFRAMLCGREYSMVETAGKGQCTFSRCMKPLVASLFL</sequence>
<feature type="signal peptide" evidence="1">
    <location>
        <begin position="1"/>
        <end position="19"/>
    </location>
</feature>
<evidence type="ECO:0000313" key="3">
    <source>
        <dbReference type="Proteomes" id="UP001642484"/>
    </source>
</evidence>
<dbReference type="EMBL" id="CAXAMN010003781">
    <property type="protein sequence ID" value="CAK9006234.1"/>
    <property type="molecule type" value="Genomic_DNA"/>
</dbReference>
<protein>
    <submittedName>
        <fullName evidence="2">Uncharacterized protein</fullName>
    </submittedName>
</protein>
<evidence type="ECO:0000313" key="2">
    <source>
        <dbReference type="EMBL" id="CAK9006234.1"/>
    </source>
</evidence>